<dbReference type="Gene3D" id="1.10.3430.10">
    <property type="entry name" value="Ammonium transporter AmtB like domains"/>
    <property type="match status" value="1"/>
</dbReference>
<name>A0A8H8D8V3_9ASCO</name>
<evidence type="ECO:0000256" key="8">
    <source>
        <dbReference type="SAM" id="MobiDB-lite"/>
    </source>
</evidence>
<dbReference type="InterPro" id="IPR024041">
    <property type="entry name" value="NH4_transpt_AmtB-like_dom"/>
</dbReference>
<feature type="transmembrane region" description="Helical" evidence="9">
    <location>
        <begin position="145"/>
        <end position="167"/>
    </location>
</feature>
<dbReference type="GO" id="GO:0008519">
    <property type="term" value="F:ammonium channel activity"/>
    <property type="evidence" value="ECO:0007669"/>
    <property type="project" value="InterPro"/>
</dbReference>
<dbReference type="InterPro" id="IPR001905">
    <property type="entry name" value="Ammonium_transpt"/>
</dbReference>
<feature type="domain" description="Ammonium transporter AmtB-like" evidence="10">
    <location>
        <begin position="299"/>
        <end position="437"/>
    </location>
</feature>
<feature type="transmembrane region" description="Helical" evidence="9">
    <location>
        <begin position="55"/>
        <end position="73"/>
    </location>
</feature>
<keyword evidence="3" id="KW-0813">Transport</keyword>
<evidence type="ECO:0000256" key="6">
    <source>
        <dbReference type="ARBA" id="ARBA00023136"/>
    </source>
</evidence>
<evidence type="ECO:0000256" key="4">
    <source>
        <dbReference type="ARBA" id="ARBA00022692"/>
    </source>
</evidence>
<comment type="subcellular location">
    <subcellularLocation>
        <location evidence="1">Membrane</location>
        <topology evidence="1">Multi-pass membrane protein</topology>
    </subcellularLocation>
</comment>
<protein>
    <recommendedName>
        <fullName evidence="10">Ammonium transporter AmtB-like domain-containing protein</fullName>
    </recommendedName>
</protein>
<dbReference type="InterPro" id="IPR029020">
    <property type="entry name" value="Ammonium/urea_transptr"/>
</dbReference>
<dbReference type="GO" id="GO:0005886">
    <property type="term" value="C:plasma membrane"/>
    <property type="evidence" value="ECO:0007669"/>
    <property type="project" value="TreeGrafter"/>
</dbReference>
<keyword evidence="6 9" id="KW-0472">Membrane</keyword>
<keyword evidence="5 9" id="KW-1133">Transmembrane helix</keyword>
<dbReference type="PANTHER" id="PTHR43029">
    <property type="entry name" value="AMMONIUM TRANSPORTER MEP2"/>
    <property type="match status" value="1"/>
</dbReference>
<feature type="transmembrane region" description="Helical" evidence="9">
    <location>
        <begin position="219"/>
        <end position="238"/>
    </location>
</feature>
<gene>
    <name evidence="11" type="ORF">I9W82_005138</name>
</gene>
<dbReference type="RefSeq" id="XP_067546619.1">
    <property type="nucleotide sequence ID" value="XM_067694283.1"/>
</dbReference>
<evidence type="ECO:0000259" key="10">
    <source>
        <dbReference type="Pfam" id="PF00909"/>
    </source>
</evidence>
<reference evidence="11 12" key="1">
    <citation type="submission" date="2020-12" db="EMBL/GenBank/DDBJ databases">
        <title>Effect of drift, selection, and recombination on the evolution of hybrid genomes in Candida yeast pathogens.</title>
        <authorList>
            <person name="Mixao V."/>
            <person name="Ksiezopolska E."/>
            <person name="Saus E."/>
            <person name="Boekhout T."/>
            <person name="Gacser A."/>
            <person name="Gabaldon T."/>
        </authorList>
    </citation>
    <scope>NUCLEOTIDE SEQUENCE [LARGE SCALE GENOMIC DNA]</scope>
    <source>
        <strain evidence="11 12">BP57</strain>
    </source>
</reference>
<evidence type="ECO:0000256" key="1">
    <source>
        <dbReference type="ARBA" id="ARBA00004141"/>
    </source>
</evidence>
<feature type="transmembrane region" description="Helical" evidence="9">
    <location>
        <begin position="250"/>
        <end position="268"/>
    </location>
</feature>
<dbReference type="OrthoDB" id="534912at2759"/>
<evidence type="ECO:0000313" key="12">
    <source>
        <dbReference type="Proteomes" id="UP000669133"/>
    </source>
</evidence>
<keyword evidence="12" id="KW-1185">Reference proteome</keyword>
<keyword evidence="7" id="KW-0924">Ammonia transport</keyword>
<dbReference type="Pfam" id="PF00909">
    <property type="entry name" value="Ammonium_transp"/>
    <property type="match status" value="2"/>
</dbReference>
<dbReference type="AlphaFoldDB" id="A0A8H8D8V3"/>
<feature type="transmembrane region" description="Helical" evidence="9">
    <location>
        <begin position="302"/>
        <end position="325"/>
    </location>
</feature>
<feature type="transmembrane region" description="Helical" evidence="9">
    <location>
        <begin position="402"/>
        <end position="425"/>
    </location>
</feature>
<dbReference type="Proteomes" id="UP000669133">
    <property type="component" value="Unassembled WGS sequence"/>
</dbReference>
<feature type="transmembrane region" description="Helical" evidence="9">
    <location>
        <begin position="361"/>
        <end position="382"/>
    </location>
</feature>
<feature type="region of interest" description="Disordered" evidence="8">
    <location>
        <begin position="446"/>
        <end position="470"/>
    </location>
</feature>
<dbReference type="SUPFAM" id="SSF111352">
    <property type="entry name" value="Ammonium transporter"/>
    <property type="match status" value="1"/>
</dbReference>
<feature type="transmembrane region" description="Helical" evidence="9">
    <location>
        <begin position="119"/>
        <end position="138"/>
    </location>
</feature>
<feature type="transmembrane region" description="Helical" evidence="9">
    <location>
        <begin position="331"/>
        <end position="349"/>
    </location>
</feature>
<evidence type="ECO:0000256" key="7">
    <source>
        <dbReference type="ARBA" id="ARBA00023177"/>
    </source>
</evidence>
<organism evidence="11 12">
    <name type="scientific">Candida metapsilosis</name>
    <dbReference type="NCBI Taxonomy" id="273372"/>
    <lineage>
        <taxon>Eukaryota</taxon>
        <taxon>Fungi</taxon>
        <taxon>Dikarya</taxon>
        <taxon>Ascomycota</taxon>
        <taxon>Saccharomycotina</taxon>
        <taxon>Pichiomycetes</taxon>
        <taxon>Debaryomycetaceae</taxon>
        <taxon>Candida/Lodderomyces clade</taxon>
        <taxon>Candida</taxon>
    </lineage>
</organism>
<dbReference type="GeneID" id="93653767"/>
<evidence type="ECO:0000256" key="3">
    <source>
        <dbReference type="ARBA" id="ARBA00022448"/>
    </source>
</evidence>
<feature type="transmembrane region" description="Helical" evidence="9">
    <location>
        <begin position="179"/>
        <end position="198"/>
    </location>
</feature>
<dbReference type="PANTHER" id="PTHR43029:SF10">
    <property type="entry name" value="AMMONIUM TRANSPORTER MEP2"/>
    <property type="match status" value="1"/>
</dbReference>
<comment type="caution">
    <text evidence="11">The sequence shown here is derived from an EMBL/GenBank/DDBJ whole genome shotgun (WGS) entry which is preliminary data.</text>
</comment>
<feature type="domain" description="Ammonium transporter AmtB-like" evidence="10">
    <location>
        <begin position="24"/>
        <end position="270"/>
    </location>
</feature>
<keyword evidence="4 9" id="KW-0812">Transmembrane</keyword>
<evidence type="ECO:0000313" key="11">
    <source>
        <dbReference type="EMBL" id="KAG5417503.1"/>
    </source>
</evidence>
<feature type="transmembrane region" description="Helical" evidence="9">
    <location>
        <begin position="20"/>
        <end position="43"/>
    </location>
</feature>
<accession>A0A8H8D8V3</accession>
<comment type="similarity">
    <text evidence="2">Belongs to the ammonia transporter channel (TC 1.A.11.2) family.</text>
</comment>
<dbReference type="EMBL" id="JAEOAQ010000007">
    <property type="protein sequence ID" value="KAG5417503.1"/>
    <property type="molecule type" value="Genomic_DNA"/>
</dbReference>
<evidence type="ECO:0000256" key="2">
    <source>
        <dbReference type="ARBA" id="ARBA00005887"/>
    </source>
</evidence>
<evidence type="ECO:0000256" key="5">
    <source>
        <dbReference type="ARBA" id="ARBA00022989"/>
    </source>
</evidence>
<evidence type="ECO:0000256" key="9">
    <source>
        <dbReference type="SAM" id="Phobius"/>
    </source>
</evidence>
<proteinExistence type="inferred from homology"/>
<sequence>MRYHTMVSVEVEPIDLHISINSLFSLLCTALLPLVLIGIALFYSGLTQRRSAFTMLAVPILISPLIVLDWYIWGYSLCYSEASNSYIGNLNYAVLRQLKHSINQTYTSSRGQVLVMNHFLFNLLFKLICAAFTFPGCISERGRVLPMMLFVFIWSVIIYNPVTYWFWNPNGWLYKMDVLDFAGGNCIHIVCGFTCLAYSYILGPRNPKALYNYRHSNTGYIVVGTFLLSCGWLAFVAGCEYRFSYNTLPIMFSTLLASSSAAIVWVAMDYGFSQEVLNVEEEKLIGDSASGARFPPIMKRKISMISITSGIVSGLVVVTPGGGYISSNNDFWKPIVFGVVGAILSNFSTRLKYYFKIDDALDVFAIHGVAGIVGSLLTGIFADKLYDSKGGWVAGHWKQFGIQLLGLVVTSAYVFIMSAFFLYIIDLIPGFHLRIDKNFNRREREKKVKKENANPELESQVSATPSEKRPMEQHYWEQVELLGSDNYEFSSEYMMDFMEFIKVIRPEDYSEGGHEEVLVSNNESVAIYNSGNEYQQAEGECNSRKH</sequence>